<dbReference type="PRINTS" id="PR00410">
    <property type="entry name" value="PHEHYDRXLASE"/>
</dbReference>
<proteinExistence type="predicted"/>
<dbReference type="CDD" id="cd00207">
    <property type="entry name" value="fer2"/>
    <property type="match status" value="1"/>
</dbReference>
<gene>
    <name evidence="10" type="ORF">EGT67_01380</name>
</gene>
<keyword evidence="6" id="KW-0560">Oxidoreductase</keyword>
<dbReference type="InterPro" id="IPR036010">
    <property type="entry name" value="2Fe-2S_ferredoxin-like_sf"/>
</dbReference>
<dbReference type="PROSITE" id="PS51384">
    <property type="entry name" value="FAD_FR"/>
    <property type="match status" value="1"/>
</dbReference>
<dbReference type="Gene3D" id="2.40.30.10">
    <property type="entry name" value="Translation factors"/>
    <property type="match status" value="1"/>
</dbReference>
<dbReference type="Pfam" id="PF00175">
    <property type="entry name" value="NAD_binding_1"/>
    <property type="match status" value="1"/>
</dbReference>
<keyword evidence="4" id="KW-0479">Metal-binding</keyword>
<dbReference type="Gene3D" id="3.40.50.80">
    <property type="entry name" value="Nucleotide-binding domain of ferredoxin-NADP reductase (FNR) module"/>
    <property type="match status" value="1"/>
</dbReference>
<dbReference type="SUPFAM" id="SSF54292">
    <property type="entry name" value="2Fe-2S ferredoxin-like"/>
    <property type="match status" value="1"/>
</dbReference>
<evidence type="ECO:0000256" key="8">
    <source>
        <dbReference type="ARBA" id="ARBA00023014"/>
    </source>
</evidence>
<keyword evidence="7" id="KW-0408">Iron</keyword>
<dbReference type="Pfam" id="PF00111">
    <property type="entry name" value="Fer2"/>
    <property type="match status" value="1"/>
</dbReference>
<keyword evidence="8" id="KW-0411">Iron-sulfur</keyword>
<dbReference type="InterPro" id="IPR039261">
    <property type="entry name" value="FNR_nucleotide-bd"/>
</dbReference>
<evidence type="ECO:0000313" key="10">
    <source>
        <dbReference type="EMBL" id="RVW11143.1"/>
    </source>
</evidence>
<dbReference type="InterPro" id="IPR050415">
    <property type="entry name" value="MRET"/>
</dbReference>
<dbReference type="AlphaFoldDB" id="A0A438BJ89"/>
<evidence type="ECO:0000256" key="5">
    <source>
        <dbReference type="ARBA" id="ARBA00022827"/>
    </source>
</evidence>
<evidence type="ECO:0000256" key="6">
    <source>
        <dbReference type="ARBA" id="ARBA00023002"/>
    </source>
</evidence>
<protein>
    <submittedName>
        <fullName evidence="10">Ferredoxin reductase</fullName>
    </submittedName>
</protein>
<dbReference type="InterPro" id="IPR017938">
    <property type="entry name" value="Riboflavin_synthase-like_b-brl"/>
</dbReference>
<keyword evidence="5" id="KW-0274">FAD</keyword>
<dbReference type="GO" id="GO:0046872">
    <property type="term" value="F:metal ion binding"/>
    <property type="evidence" value="ECO:0007669"/>
    <property type="project" value="UniProtKB-KW"/>
</dbReference>
<keyword evidence="11" id="KW-1185">Reference proteome</keyword>
<dbReference type="PANTHER" id="PTHR47354">
    <property type="entry name" value="NADH OXIDOREDUCTASE HCR"/>
    <property type="match status" value="1"/>
</dbReference>
<dbReference type="PANTHER" id="PTHR47354:SF6">
    <property type="entry name" value="NADH OXIDOREDUCTASE HCR"/>
    <property type="match status" value="1"/>
</dbReference>
<organism evidence="10 11">
    <name type="scientific">Prescottella agglutinans</name>
    <dbReference type="NCBI Taxonomy" id="1644129"/>
    <lineage>
        <taxon>Bacteria</taxon>
        <taxon>Bacillati</taxon>
        <taxon>Actinomycetota</taxon>
        <taxon>Actinomycetes</taxon>
        <taxon>Mycobacteriales</taxon>
        <taxon>Nocardiaceae</taxon>
        <taxon>Prescottella</taxon>
    </lineage>
</organism>
<keyword evidence="2" id="KW-0285">Flavoprotein</keyword>
<dbReference type="Proteomes" id="UP000286208">
    <property type="component" value="Unassembled WGS sequence"/>
</dbReference>
<dbReference type="SUPFAM" id="SSF63380">
    <property type="entry name" value="Riboflavin synthase domain-like"/>
    <property type="match status" value="1"/>
</dbReference>
<evidence type="ECO:0000313" key="11">
    <source>
        <dbReference type="Proteomes" id="UP000286208"/>
    </source>
</evidence>
<dbReference type="CDD" id="cd06216">
    <property type="entry name" value="FNR_iron_sulfur_binding_2"/>
    <property type="match status" value="1"/>
</dbReference>
<dbReference type="GO" id="GO:0016491">
    <property type="term" value="F:oxidoreductase activity"/>
    <property type="evidence" value="ECO:0007669"/>
    <property type="project" value="UniProtKB-KW"/>
</dbReference>
<evidence type="ECO:0000256" key="7">
    <source>
        <dbReference type="ARBA" id="ARBA00023004"/>
    </source>
</evidence>
<dbReference type="EMBL" id="RKLP01000001">
    <property type="protein sequence ID" value="RVW11143.1"/>
    <property type="molecule type" value="Genomic_DNA"/>
</dbReference>
<reference evidence="10 11" key="1">
    <citation type="submission" date="2018-11" db="EMBL/GenBank/DDBJ databases">
        <title>Rhodococcus spongicola sp. nov. and Rhodococcus xishaensis sp. nov. from marine sponges.</title>
        <authorList>
            <person name="Li L."/>
            <person name="Lin H.W."/>
        </authorList>
    </citation>
    <scope>NUCLEOTIDE SEQUENCE [LARGE SCALE GENOMIC DNA]</scope>
    <source>
        <strain evidence="10 11">CCTCC AB2014297</strain>
    </source>
</reference>
<evidence type="ECO:0000256" key="4">
    <source>
        <dbReference type="ARBA" id="ARBA00022723"/>
    </source>
</evidence>
<dbReference type="OrthoDB" id="9796486at2"/>
<dbReference type="GO" id="GO:0051537">
    <property type="term" value="F:2 iron, 2 sulfur cluster binding"/>
    <property type="evidence" value="ECO:0007669"/>
    <property type="project" value="UniProtKB-KW"/>
</dbReference>
<name>A0A438BJ89_9NOCA</name>
<dbReference type="Pfam" id="PF00970">
    <property type="entry name" value="FAD_binding_6"/>
    <property type="match status" value="1"/>
</dbReference>
<dbReference type="SUPFAM" id="SSF52343">
    <property type="entry name" value="Ferredoxin reductase-like, C-terminal NADP-linked domain"/>
    <property type="match status" value="1"/>
</dbReference>
<comment type="cofactor">
    <cofactor evidence="1">
        <name>FAD</name>
        <dbReference type="ChEBI" id="CHEBI:57692"/>
    </cofactor>
</comment>
<dbReference type="InterPro" id="IPR001433">
    <property type="entry name" value="OxRdtase_FAD/NAD-bd"/>
</dbReference>
<evidence type="ECO:0000256" key="1">
    <source>
        <dbReference type="ARBA" id="ARBA00001974"/>
    </source>
</evidence>
<feature type="domain" description="FAD-binding FR-type" evidence="9">
    <location>
        <begin position="42"/>
        <end position="145"/>
    </location>
</feature>
<keyword evidence="3" id="KW-0001">2Fe-2S</keyword>
<dbReference type="InterPro" id="IPR017927">
    <property type="entry name" value="FAD-bd_FR_type"/>
</dbReference>
<dbReference type="InterPro" id="IPR001041">
    <property type="entry name" value="2Fe-2S_ferredoxin-type"/>
</dbReference>
<sequence length="363" mass="39162">MIMTTSSLGRSPVRPFLSLFEALATPHAVDRYLELLDPMATAREMRARVVRVARPTSDSVVLDLRPTRQWRGFRSGQFVQVGVVIDGVRHTRCYSPTGAECGPRDSIRLIVRAHPDGLVSQYLVREAVEGMVVDLSTAAGEFVMPAPRPSRVVLVSGGSGITPVLSMLRTLVDEGFTGPVAFLHYTRMLEDVPVLGELRAIGEARDNVTVRVVETPVEGRFRREHLDAVAPWFGPESEVFVCGPDTLSASVRDLLAAGGFGEQMHTELFRVDPPTPAGPAEGVVCFARSGVTAENTGVSLLAQAEAAGLQPVYGCRMGICFSCTAVKRSGRTRDLRTGATHDDPDQPIQLCISAPVGDVEIDV</sequence>
<dbReference type="InterPro" id="IPR008333">
    <property type="entry name" value="Cbr1-like_FAD-bd_dom"/>
</dbReference>
<evidence type="ECO:0000259" key="9">
    <source>
        <dbReference type="PROSITE" id="PS51384"/>
    </source>
</evidence>
<dbReference type="InterPro" id="IPR012675">
    <property type="entry name" value="Beta-grasp_dom_sf"/>
</dbReference>
<evidence type="ECO:0000256" key="2">
    <source>
        <dbReference type="ARBA" id="ARBA00022630"/>
    </source>
</evidence>
<dbReference type="Gene3D" id="3.10.20.30">
    <property type="match status" value="1"/>
</dbReference>
<evidence type="ECO:0000256" key="3">
    <source>
        <dbReference type="ARBA" id="ARBA00022714"/>
    </source>
</evidence>
<comment type="caution">
    <text evidence="10">The sequence shown here is derived from an EMBL/GenBank/DDBJ whole genome shotgun (WGS) entry which is preliminary data.</text>
</comment>
<accession>A0A438BJ89</accession>